<feature type="compositionally biased region" description="Polar residues" evidence="2">
    <location>
        <begin position="181"/>
        <end position="209"/>
    </location>
</feature>
<keyword evidence="3" id="KW-0732">Signal</keyword>
<dbReference type="SMART" id="SM00241">
    <property type="entry name" value="ZP"/>
    <property type="match status" value="1"/>
</dbReference>
<accession>A0A1U8CIY3</accession>
<reference evidence="6" key="1">
    <citation type="submission" date="2025-08" db="UniProtKB">
        <authorList>
            <consortium name="RefSeq"/>
        </authorList>
    </citation>
    <scope>IDENTIFICATION</scope>
    <source>
        <tissue evidence="6">Liver</tissue>
    </source>
</reference>
<feature type="region of interest" description="Disordered" evidence="2">
    <location>
        <begin position="44"/>
        <end position="121"/>
    </location>
</feature>
<evidence type="ECO:0000256" key="2">
    <source>
        <dbReference type="SAM" id="MobiDB-lite"/>
    </source>
</evidence>
<feature type="chain" id="PRO_5018185400" evidence="3">
    <location>
        <begin position="31"/>
        <end position="804"/>
    </location>
</feature>
<dbReference type="PROSITE" id="PS51034">
    <property type="entry name" value="ZP_2"/>
    <property type="match status" value="1"/>
</dbReference>
<evidence type="ECO:0000259" key="4">
    <source>
        <dbReference type="PROSITE" id="PS51034"/>
    </source>
</evidence>
<feature type="region of interest" description="Disordered" evidence="2">
    <location>
        <begin position="164"/>
        <end position="322"/>
    </location>
</feature>
<feature type="signal peptide" evidence="3">
    <location>
        <begin position="1"/>
        <end position="30"/>
    </location>
</feature>
<evidence type="ECO:0000256" key="3">
    <source>
        <dbReference type="SAM" id="SignalP"/>
    </source>
</evidence>
<dbReference type="RefSeq" id="XP_012975629.2">
    <property type="nucleotide sequence ID" value="XM_013120175.3"/>
</dbReference>
<feature type="compositionally biased region" description="Polar residues" evidence="2">
    <location>
        <begin position="394"/>
        <end position="442"/>
    </location>
</feature>
<dbReference type="eggNOG" id="ENOG502SQTI">
    <property type="taxonomic scope" value="Eukaryota"/>
</dbReference>
<feature type="compositionally biased region" description="Polar residues" evidence="2">
    <location>
        <begin position="106"/>
        <end position="121"/>
    </location>
</feature>
<dbReference type="OrthoDB" id="9631414at2759"/>
<proteinExistence type="predicted"/>
<feature type="compositionally biased region" description="Low complexity" evidence="2">
    <location>
        <begin position="74"/>
        <end position="97"/>
    </location>
</feature>
<feature type="compositionally biased region" description="Polar residues" evidence="2">
    <location>
        <begin position="44"/>
        <end position="65"/>
    </location>
</feature>
<dbReference type="PANTHER" id="PTHR47130:SF3">
    <property type="entry name" value="ZONA PELLUCIDA PROTEIN"/>
    <property type="match status" value="1"/>
</dbReference>
<dbReference type="InterPro" id="IPR042235">
    <property type="entry name" value="ZP-C_dom"/>
</dbReference>
<keyword evidence="5" id="KW-1185">Reference proteome</keyword>
<protein>
    <submittedName>
        <fullName evidence="6">Mucin-17-like</fullName>
    </submittedName>
</protein>
<gene>
    <name evidence="6" type="primary">LOC101831419</name>
</gene>
<feature type="region of interest" description="Disordered" evidence="2">
    <location>
        <begin position="734"/>
        <end position="760"/>
    </location>
</feature>
<dbReference type="KEGG" id="maua:101831419"/>
<dbReference type="Gene3D" id="2.60.40.4100">
    <property type="entry name" value="Zona pellucida, ZP-C domain"/>
    <property type="match status" value="1"/>
</dbReference>
<dbReference type="InterPro" id="IPR055355">
    <property type="entry name" value="ZP-C"/>
</dbReference>
<feature type="compositionally biased region" description="Polar residues" evidence="2">
    <location>
        <begin position="734"/>
        <end position="757"/>
    </location>
</feature>
<dbReference type="Pfam" id="PF00100">
    <property type="entry name" value="Zona_pellucida"/>
    <property type="match status" value="1"/>
</dbReference>
<sequence length="804" mass="85124">MLPGPSTSIDMGSCWLLLLLLLLSRERVFNLPNSASVWVLASHSPSTNDSVVNRNLSCPSTSASMPHSVKGPYSTEESNSSSVTETPTSKSQDQTTSPPLPTSPQGRSTAGPTAKMTSTVRTPVVTITTSMSLSDSTVTSTVKESIGTSKTTVLFSLTTSTETTQLNQTPTSGSLDKVSDTNKPSPMTTMAVTNTSSPTTAIPRTTVLNTATTETQERDTTAVPPTLGTIYTMDKSPDTHQSTVTQTHSQPAQMTSDVSTSLGTTPSAPKSKTTGLGSSMSPSPGDTDRTVMTPSATLVLSTPEHATPPSGNGTPTVPEKSTLTLPSSTLKKVSDTNKPLLMTTMAVTNNSSPTTAIPRTTVLSTATTETQERDTTAVPPTLGTIYTMNKPPDTHQSTVTLTRSQPAQAGSTSIGTATTQSPEHSTALIHSSSDITKSPTTIGTSPASPNSSQSSGLGGGACALDEYPDSAGACMCNNSYYSHLELSREIGTLRCRPQDIEVALRTCFLKTHHWVLKKDAFSSCSSINTTEQGRRVQVFHLMKKEGTCGLHISTNTSHALHSLDVYLEPAVPGSNHPGVGVLHFSCAYPLVVNVSKPVSYQEDSIPTIHVPSAGETVITLSIFTNPELTTPLKNSTAPVGMTLYVALRSTNSDPDRFVLVANEVFASSNPSNTEAKATYYFVKESCPVQGRLLQDLSNGASVQVILAFTLSRFLSSDKLYLHAQVTLCDKQASRPCQPSCSGKTPLQRNSPWDSQAGTRLEPGSSKWIIFGPLGISAPRASSSRSRAGAWMFPLFLMVVGWMLE</sequence>
<evidence type="ECO:0000313" key="6">
    <source>
        <dbReference type="RefSeq" id="XP_012975629.2"/>
    </source>
</evidence>
<dbReference type="GeneID" id="101831419"/>
<feature type="domain" description="ZP" evidence="4">
    <location>
        <begin position="494"/>
        <end position="747"/>
    </location>
</feature>
<evidence type="ECO:0000256" key="1">
    <source>
        <dbReference type="ARBA" id="ARBA00023157"/>
    </source>
</evidence>
<name>A0A1U8CIY3_MESAU</name>
<feature type="compositionally biased region" description="Low complexity" evidence="2">
    <location>
        <begin position="443"/>
        <end position="455"/>
    </location>
</feature>
<dbReference type="PANTHER" id="PTHR47130">
    <property type="entry name" value="SI:DKEY-19B23.11-RELATED"/>
    <property type="match status" value="1"/>
</dbReference>
<feature type="region of interest" description="Disordered" evidence="2">
    <location>
        <begin position="388"/>
        <end position="458"/>
    </location>
</feature>
<dbReference type="InterPro" id="IPR001507">
    <property type="entry name" value="ZP_dom"/>
</dbReference>
<evidence type="ECO:0000313" key="5">
    <source>
        <dbReference type="Proteomes" id="UP000886700"/>
    </source>
</evidence>
<dbReference type="Proteomes" id="UP000886700">
    <property type="component" value="Unplaced"/>
</dbReference>
<keyword evidence="1" id="KW-1015">Disulfide bond</keyword>
<feature type="compositionally biased region" description="Polar residues" evidence="2">
    <location>
        <begin position="251"/>
        <end position="300"/>
    </location>
</feature>
<organism evidence="5 6">
    <name type="scientific">Mesocricetus auratus</name>
    <name type="common">Golden hamster</name>
    <dbReference type="NCBI Taxonomy" id="10036"/>
    <lineage>
        <taxon>Eukaryota</taxon>
        <taxon>Metazoa</taxon>
        <taxon>Chordata</taxon>
        <taxon>Craniata</taxon>
        <taxon>Vertebrata</taxon>
        <taxon>Euteleostomi</taxon>
        <taxon>Mammalia</taxon>
        <taxon>Eutheria</taxon>
        <taxon>Euarchontoglires</taxon>
        <taxon>Glires</taxon>
        <taxon>Rodentia</taxon>
        <taxon>Myomorpha</taxon>
        <taxon>Muroidea</taxon>
        <taxon>Cricetidae</taxon>
        <taxon>Cricetinae</taxon>
        <taxon>Mesocricetus</taxon>
    </lineage>
</organism>
<feature type="compositionally biased region" description="Polar residues" evidence="2">
    <location>
        <begin position="309"/>
        <end position="322"/>
    </location>
</feature>
<dbReference type="AlphaFoldDB" id="A0A1U8CIY3"/>
<feature type="compositionally biased region" description="Low complexity" evidence="2">
    <location>
        <begin position="239"/>
        <end position="250"/>
    </location>
</feature>